<protein>
    <submittedName>
        <fullName evidence="3">Sirohydrochlorin chelatase</fullName>
    </submittedName>
</protein>
<dbReference type="Pfam" id="PF01903">
    <property type="entry name" value="CbiX"/>
    <property type="match status" value="1"/>
</dbReference>
<dbReference type="Gene3D" id="3.40.50.1400">
    <property type="match status" value="2"/>
</dbReference>
<dbReference type="PANTHER" id="PTHR33542:SF3">
    <property type="entry name" value="SIROHYDROCHLORIN FERROCHELATASE, CHLOROPLASTIC"/>
    <property type="match status" value="1"/>
</dbReference>
<name>A0ABW3RQN9_9BACL</name>
<dbReference type="CDD" id="cd03416">
    <property type="entry name" value="CbiX_SirB_N"/>
    <property type="match status" value="1"/>
</dbReference>
<sequence length="263" mass="28545">MSAAGSVPGSKPGVIVISHGSPDESWVKLVDSAVQSLAESLPPDLPVESSFLEAVEGRLIQDGIDRLEAKGVTDMIVIPLFVSSGSTHIDEIAYALGMKETPEKETDLERFRLSARVYFGEPINDDPLIAEMVWDKAKPLSVRPDREVLLLVGHGSVHPGFLERWERGIRLLAARTGQVSGLAGGADYALLNPDSVRSKVAAWSGRGYDVIVAPLFLSAGYFTKTTIPLRLDGLPYKYSEEALLPHPLLSRWMLGQILNIMGS</sequence>
<dbReference type="PANTHER" id="PTHR33542">
    <property type="entry name" value="SIROHYDROCHLORIN FERROCHELATASE, CHLOROPLASTIC"/>
    <property type="match status" value="1"/>
</dbReference>
<evidence type="ECO:0000256" key="2">
    <source>
        <dbReference type="ARBA" id="ARBA00023239"/>
    </source>
</evidence>
<evidence type="ECO:0000313" key="4">
    <source>
        <dbReference type="Proteomes" id="UP001597262"/>
    </source>
</evidence>
<keyword evidence="4" id="KW-1185">Reference proteome</keyword>
<comment type="caution">
    <text evidence="3">The sequence shown here is derived from an EMBL/GenBank/DDBJ whole genome shotgun (WGS) entry which is preliminary data.</text>
</comment>
<dbReference type="SUPFAM" id="SSF53800">
    <property type="entry name" value="Chelatase"/>
    <property type="match status" value="1"/>
</dbReference>
<dbReference type="InterPro" id="IPR050963">
    <property type="entry name" value="Sirohydro_Cobaltochel/CbiX"/>
</dbReference>
<gene>
    <name evidence="3" type="ORF">ACFQ3W_00440</name>
</gene>
<reference evidence="4" key="1">
    <citation type="journal article" date="2019" name="Int. J. Syst. Evol. Microbiol.">
        <title>The Global Catalogue of Microorganisms (GCM) 10K type strain sequencing project: providing services to taxonomists for standard genome sequencing and annotation.</title>
        <authorList>
            <consortium name="The Broad Institute Genomics Platform"/>
            <consortium name="The Broad Institute Genome Sequencing Center for Infectious Disease"/>
            <person name="Wu L."/>
            <person name="Ma J."/>
        </authorList>
    </citation>
    <scope>NUCLEOTIDE SEQUENCE [LARGE SCALE GENOMIC DNA]</scope>
    <source>
        <strain evidence="4">CCUG 59189</strain>
    </source>
</reference>
<keyword evidence="2" id="KW-0456">Lyase</keyword>
<proteinExistence type="predicted"/>
<keyword evidence="1" id="KW-0479">Metal-binding</keyword>
<dbReference type="InterPro" id="IPR002762">
    <property type="entry name" value="CbiX-like"/>
</dbReference>
<evidence type="ECO:0000313" key="3">
    <source>
        <dbReference type="EMBL" id="MFD1174778.1"/>
    </source>
</evidence>
<dbReference type="EMBL" id="JBHTLM010000001">
    <property type="protein sequence ID" value="MFD1174778.1"/>
    <property type="molecule type" value="Genomic_DNA"/>
</dbReference>
<accession>A0ABW3RQN9</accession>
<dbReference type="RefSeq" id="WP_379316345.1">
    <property type="nucleotide sequence ID" value="NZ_JBHTLM010000001.1"/>
</dbReference>
<dbReference type="Proteomes" id="UP001597262">
    <property type="component" value="Unassembled WGS sequence"/>
</dbReference>
<organism evidence="3 4">
    <name type="scientific">Paenibacillus puldeungensis</name>
    <dbReference type="NCBI Taxonomy" id="696536"/>
    <lineage>
        <taxon>Bacteria</taxon>
        <taxon>Bacillati</taxon>
        <taxon>Bacillota</taxon>
        <taxon>Bacilli</taxon>
        <taxon>Bacillales</taxon>
        <taxon>Paenibacillaceae</taxon>
        <taxon>Paenibacillus</taxon>
    </lineage>
</organism>
<evidence type="ECO:0000256" key="1">
    <source>
        <dbReference type="ARBA" id="ARBA00022723"/>
    </source>
</evidence>